<organism evidence="3 4">
    <name type="scientific">Mesorhabditis belari</name>
    <dbReference type="NCBI Taxonomy" id="2138241"/>
    <lineage>
        <taxon>Eukaryota</taxon>
        <taxon>Metazoa</taxon>
        <taxon>Ecdysozoa</taxon>
        <taxon>Nematoda</taxon>
        <taxon>Chromadorea</taxon>
        <taxon>Rhabditida</taxon>
        <taxon>Rhabditina</taxon>
        <taxon>Rhabditomorpha</taxon>
        <taxon>Rhabditoidea</taxon>
        <taxon>Rhabditidae</taxon>
        <taxon>Mesorhabditinae</taxon>
        <taxon>Mesorhabditis</taxon>
    </lineage>
</organism>
<protein>
    <recommendedName>
        <fullName evidence="2">Peptidase M13 C-terminal domain-containing protein</fullName>
    </recommendedName>
</protein>
<proteinExistence type="predicted"/>
<keyword evidence="3" id="KW-1185">Reference proteome</keyword>
<name>A0AAF3FQ61_9BILA</name>
<dbReference type="CDD" id="cd08662">
    <property type="entry name" value="M13"/>
    <property type="match status" value="1"/>
</dbReference>
<dbReference type="Gene3D" id="3.40.390.10">
    <property type="entry name" value="Collagenase (Catalytic Domain)"/>
    <property type="match status" value="1"/>
</dbReference>
<dbReference type="PRINTS" id="PR00786">
    <property type="entry name" value="NEPRILYSIN"/>
</dbReference>
<evidence type="ECO:0000256" key="1">
    <source>
        <dbReference type="SAM" id="Coils"/>
    </source>
</evidence>
<dbReference type="InterPro" id="IPR024079">
    <property type="entry name" value="MetalloPept_cat_dom_sf"/>
</dbReference>
<keyword evidence="1" id="KW-0175">Coiled coil</keyword>
<accession>A0AAF3FQ61</accession>
<dbReference type="PANTHER" id="PTHR11733:SF192">
    <property type="entry name" value="NEPRILYSIN-21"/>
    <property type="match status" value="1"/>
</dbReference>
<feature type="domain" description="Peptidase M13 C-terminal" evidence="2">
    <location>
        <begin position="149"/>
        <end position="337"/>
    </location>
</feature>
<dbReference type="GO" id="GO:0005886">
    <property type="term" value="C:plasma membrane"/>
    <property type="evidence" value="ECO:0007669"/>
    <property type="project" value="TreeGrafter"/>
</dbReference>
<dbReference type="PROSITE" id="PS51885">
    <property type="entry name" value="NEPRILYSIN"/>
    <property type="match status" value="1"/>
</dbReference>
<dbReference type="GO" id="GO:0004222">
    <property type="term" value="F:metalloendopeptidase activity"/>
    <property type="evidence" value="ECO:0007669"/>
    <property type="project" value="InterPro"/>
</dbReference>
<evidence type="ECO:0000313" key="3">
    <source>
        <dbReference type="Proteomes" id="UP000887575"/>
    </source>
</evidence>
<dbReference type="InterPro" id="IPR018497">
    <property type="entry name" value="Peptidase_M13_C"/>
</dbReference>
<feature type="coiled-coil region" evidence="1">
    <location>
        <begin position="24"/>
        <end position="79"/>
    </location>
</feature>
<reference evidence="4" key="1">
    <citation type="submission" date="2024-02" db="UniProtKB">
        <authorList>
            <consortium name="WormBaseParasite"/>
        </authorList>
    </citation>
    <scope>IDENTIFICATION</scope>
</reference>
<evidence type="ECO:0000259" key="2">
    <source>
        <dbReference type="Pfam" id="PF01431"/>
    </source>
</evidence>
<dbReference type="WBParaSite" id="MBELARI_LOCUS9259">
    <property type="protein sequence ID" value="MBELARI_LOCUS9259"/>
    <property type="gene ID" value="MBELARI_LOCUS9259"/>
</dbReference>
<dbReference type="PANTHER" id="PTHR11733">
    <property type="entry name" value="ZINC METALLOPROTEASE FAMILY M13 NEPRILYSIN-RELATED"/>
    <property type="match status" value="1"/>
</dbReference>
<dbReference type="GO" id="GO:0016485">
    <property type="term" value="P:protein processing"/>
    <property type="evidence" value="ECO:0007669"/>
    <property type="project" value="TreeGrafter"/>
</dbReference>
<sequence length="346" mass="40785">MSSKRKKNDSSDEESDEVDWQKKYLNVEKLCQKTENELKESQEEMETKRLELTEAAAKNEKLERELKHVNDKVLRFQSMMSARGVIKWLEEEKRNDAIRKMPLDVIEHNEPLLHLTIRLKLERYKEELERLDEPLDRSTWYQSPAQVDAYYAPNNNEMIFPAGITQFPFLTIGVPNYITYGMVGAVIGHEVSHAFDDQGGRYDEWGNLNDWWDAETAQKFADKTQCFVEQYGSVEREHRGQWGSENRVQCIQSLATEDEPALPGFQNFTSEQMFFLAYANNWCLVVRPKHYVQLVMADVHAPSKYRAIIPLQNRKEFSEAWKCRDGSMMNPRHKCQVWRWVFFLII</sequence>
<dbReference type="InterPro" id="IPR000718">
    <property type="entry name" value="Peptidase_M13"/>
</dbReference>
<dbReference type="SUPFAM" id="SSF55486">
    <property type="entry name" value="Metalloproteases ('zincins'), catalytic domain"/>
    <property type="match status" value="1"/>
</dbReference>
<dbReference type="AlphaFoldDB" id="A0AAF3FQ61"/>
<dbReference type="Proteomes" id="UP000887575">
    <property type="component" value="Unassembled WGS sequence"/>
</dbReference>
<evidence type="ECO:0000313" key="4">
    <source>
        <dbReference type="WBParaSite" id="MBELARI_LOCUS9259"/>
    </source>
</evidence>
<dbReference type="Pfam" id="PF01431">
    <property type="entry name" value="Peptidase_M13"/>
    <property type="match status" value="1"/>
</dbReference>